<dbReference type="SUPFAM" id="SSF47413">
    <property type="entry name" value="lambda repressor-like DNA-binding domains"/>
    <property type="match status" value="1"/>
</dbReference>
<dbReference type="AlphaFoldDB" id="A0A7W6KRD6"/>
<keyword evidence="2" id="KW-0238">DNA-binding</keyword>
<accession>A0A7W6KRD6</accession>
<dbReference type="GO" id="GO:0003700">
    <property type="term" value="F:DNA-binding transcription factor activity"/>
    <property type="evidence" value="ECO:0007669"/>
    <property type="project" value="TreeGrafter"/>
</dbReference>
<dbReference type="SMART" id="SM00530">
    <property type="entry name" value="HTH_XRE"/>
    <property type="match status" value="1"/>
</dbReference>
<dbReference type="Proteomes" id="UP000530571">
    <property type="component" value="Unassembled WGS sequence"/>
</dbReference>
<dbReference type="PROSITE" id="PS50943">
    <property type="entry name" value="HTH_CROC1"/>
    <property type="match status" value="1"/>
</dbReference>
<dbReference type="GO" id="GO:0003677">
    <property type="term" value="F:DNA binding"/>
    <property type="evidence" value="ECO:0007669"/>
    <property type="project" value="UniProtKB-KW"/>
</dbReference>
<sequence length="102" mass="11845">MAKLPSYDEYTPWKYTHQVSNVQIMDIRELFAKNLRRARKEKGLSQEELAHLAEVDRTYVGALERRRYSVSIDVLDRLATVLGVQAWQLLQPAKSAEDDNCH</sequence>
<feature type="domain" description="HTH cro/C1-type" evidence="4">
    <location>
        <begin position="35"/>
        <end position="90"/>
    </location>
</feature>
<evidence type="ECO:0000313" key="5">
    <source>
        <dbReference type="EMBL" id="MBB4124699.1"/>
    </source>
</evidence>
<dbReference type="InterPro" id="IPR050807">
    <property type="entry name" value="TransReg_Diox_bact_type"/>
</dbReference>
<organism evidence="5 6">
    <name type="scientific">Martelella radicis</name>
    <dbReference type="NCBI Taxonomy" id="1397476"/>
    <lineage>
        <taxon>Bacteria</taxon>
        <taxon>Pseudomonadati</taxon>
        <taxon>Pseudomonadota</taxon>
        <taxon>Alphaproteobacteria</taxon>
        <taxon>Hyphomicrobiales</taxon>
        <taxon>Aurantimonadaceae</taxon>
        <taxon>Martelella</taxon>
    </lineage>
</organism>
<keyword evidence="1" id="KW-0805">Transcription regulation</keyword>
<name>A0A7W6KRD6_9HYPH</name>
<dbReference type="Pfam" id="PF01381">
    <property type="entry name" value="HTH_3"/>
    <property type="match status" value="1"/>
</dbReference>
<dbReference type="RefSeq" id="WP_343066543.1">
    <property type="nucleotide sequence ID" value="NZ_JACIDZ010000032.1"/>
</dbReference>
<dbReference type="InterPro" id="IPR010982">
    <property type="entry name" value="Lambda_DNA-bd_dom_sf"/>
</dbReference>
<dbReference type="GO" id="GO:0005829">
    <property type="term" value="C:cytosol"/>
    <property type="evidence" value="ECO:0007669"/>
    <property type="project" value="TreeGrafter"/>
</dbReference>
<dbReference type="CDD" id="cd00093">
    <property type="entry name" value="HTH_XRE"/>
    <property type="match status" value="1"/>
</dbReference>
<evidence type="ECO:0000313" key="6">
    <source>
        <dbReference type="Proteomes" id="UP000530571"/>
    </source>
</evidence>
<comment type="caution">
    <text evidence="5">The sequence shown here is derived from an EMBL/GenBank/DDBJ whole genome shotgun (WGS) entry which is preliminary data.</text>
</comment>
<reference evidence="5 6" key="1">
    <citation type="submission" date="2020-08" db="EMBL/GenBank/DDBJ databases">
        <title>Genomic Encyclopedia of Type Strains, Phase IV (KMG-IV): sequencing the most valuable type-strain genomes for metagenomic binning, comparative biology and taxonomic classification.</title>
        <authorList>
            <person name="Goeker M."/>
        </authorList>
    </citation>
    <scope>NUCLEOTIDE SEQUENCE [LARGE SCALE GENOMIC DNA]</scope>
    <source>
        <strain evidence="5 6">DSM 28101</strain>
    </source>
</reference>
<dbReference type="PANTHER" id="PTHR46797:SF23">
    <property type="entry name" value="HTH-TYPE TRANSCRIPTIONAL REGULATOR SUTR"/>
    <property type="match status" value="1"/>
</dbReference>
<evidence type="ECO:0000256" key="2">
    <source>
        <dbReference type="ARBA" id="ARBA00023125"/>
    </source>
</evidence>
<keyword evidence="6" id="KW-1185">Reference proteome</keyword>
<evidence type="ECO:0000259" key="4">
    <source>
        <dbReference type="PROSITE" id="PS50943"/>
    </source>
</evidence>
<dbReference type="InterPro" id="IPR001387">
    <property type="entry name" value="Cro/C1-type_HTH"/>
</dbReference>
<dbReference type="EMBL" id="JACIDZ010000032">
    <property type="protein sequence ID" value="MBB4124699.1"/>
    <property type="molecule type" value="Genomic_DNA"/>
</dbReference>
<dbReference type="Gene3D" id="1.10.260.40">
    <property type="entry name" value="lambda repressor-like DNA-binding domains"/>
    <property type="match status" value="1"/>
</dbReference>
<gene>
    <name evidence="5" type="ORF">GGR30_004659</name>
</gene>
<evidence type="ECO:0000256" key="3">
    <source>
        <dbReference type="ARBA" id="ARBA00023163"/>
    </source>
</evidence>
<protein>
    <submittedName>
        <fullName evidence="5">Transcriptional regulator with XRE-family HTH domain</fullName>
    </submittedName>
</protein>
<keyword evidence="3" id="KW-0804">Transcription</keyword>
<evidence type="ECO:0000256" key="1">
    <source>
        <dbReference type="ARBA" id="ARBA00023015"/>
    </source>
</evidence>
<proteinExistence type="predicted"/>
<dbReference type="PANTHER" id="PTHR46797">
    <property type="entry name" value="HTH-TYPE TRANSCRIPTIONAL REGULATOR"/>
    <property type="match status" value="1"/>
</dbReference>